<keyword evidence="2" id="KW-1185">Reference proteome</keyword>
<sequence>MLCECVKAETCDDEKVQIEKQITFLSFAAQGQKFRPVRLASRMVQAFFYDSFGLSTHGIRKLFPRAISSNSGRPGLLMFLDEILGI</sequence>
<dbReference type="Proteomes" id="UP000648187">
    <property type="component" value="Unassembled WGS sequence"/>
</dbReference>
<dbReference type="AlphaFoldDB" id="A0A835L8J7"/>
<evidence type="ECO:0000313" key="2">
    <source>
        <dbReference type="Proteomes" id="UP000648187"/>
    </source>
</evidence>
<comment type="caution">
    <text evidence="1">The sequence shown here is derived from an EMBL/GenBank/DDBJ whole genome shotgun (WGS) entry which is preliminary data.</text>
</comment>
<name>A0A835L8J7_SPOEX</name>
<reference evidence="1" key="1">
    <citation type="submission" date="2020-08" db="EMBL/GenBank/DDBJ databases">
        <title>Spodoptera exigua strain:BAW_Kor-Di-RS1 Genome sequencing and assembly.</title>
        <authorList>
            <person name="Kim J."/>
            <person name="Nam H.Y."/>
            <person name="Kwon M."/>
            <person name="Choi J.H."/>
            <person name="Cho S.R."/>
            <person name="Kim G.-H."/>
        </authorList>
    </citation>
    <scope>NUCLEOTIDE SEQUENCE</scope>
    <source>
        <strain evidence="1">BAW_Kor-Di-RS1</strain>
        <tissue evidence="1">Whole-body</tissue>
    </source>
</reference>
<accession>A0A835L8J7</accession>
<dbReference type="EMBL" id="JACKWZ010000137">
    <property type="protein sequence ID" value="KAF9414273.1"/>
    <property type="molecule type" value="Genomic_DNA"/>
</dbReference>
<evidence type="ECO:0000313" key="1">
    <source>
        <dbReference type="EMBL" id="KAF9414273.1"/>
    </source>
</evidence>
<organism evidence="1 2">
    <name type="scientific">Spodoptera exigua</name>
    <name type="common">Beet armyworm</name>
    <name type="synonym">Noctua fulgens</name>
    <dbReference type="NCBI Taxonomy" id="7107"/>
    <lineage>
        <taxon>Eukaryota</taxon>
        <taxon>Metazoa</taxon>
        <taxon>Ecdysozoa</taxon>
        <taxon>Arthropoda</taxon>
        <taxon>Hexapoda</taxon>
        <taxon>Insecta</taxon>
        <taxon>Pterygota</taxon>
        <taxon>Neoptera</taxon>
        <taxon>Endopterygota</taxon>
        <taxon>Lepidoptera</taxon>
        <taxon>Glossata</taxon>
        <taxon>Ditrysia</taxon>
        <taxon>Noctuoidea</taxon>
        <taxon>Noctuidae</taxon>
        <taxon>Amphipyrinae</taxon>
        <taxon>Spodoptera</taxon>
    </lineage>
</organism>
<proteinExistence type="predicted"/>
<protein>
    <submittedName>
        <fullName evidence="1">Uncharacterized protein</fullName>
    </submittedName>
</protein>
<gene>
    <name evidence="1" type="ORF">HW555_007751</name>
</gene>